<dbReference type="Pfam" id="PF06429">
    <property type="entry name" value="Flg_bbr_C"/>
    <property type="match status" value="1"/>
</dbReference>
<dbReference type="Pfam" id="PF22638">
    <property type="entry name" value="FlgK_D1"/>
    <property type="match status" value="1"/>
</dbReference>
<dbReference type="PRINTS" id="PR01005">
    <property type="entry name" value="FLGHOOKAP1"/>
</dbReference>
<evidence type="ECO:0000256" key="2">
    <source>
        <dbReference type="ARBA" id="ARBA00004613"/>
    </source>
</evidence>
<dbReference type="SUPFAM" id="SSF64518">
    <property type="entry name" value="Phase 1 flagellin"/>
    <property type="match status" value="1"/>
</dbReference>
<dbReference type="GO" id="GO:0009424">
    <property type="term" value="C:bacterial-type flagellum hook"/>
    <property type="evidence" value="ECO:0007669"/>
    <property type="project" value="UniProtKB-UniRule"/>
</dbReference>
<evidence type="ECO:0000259" key="8">
    <source>
        <dbReference type="Pfam" id="PF06429"/>
    </source>
</evidence>
<sequence length="547" mass="60718">MLNNIMNNALSGINIAQNSSSVISNNISNANLDGYHRQNVVIGENPGRVTPHGYLGNGCYISHVHRENNSLLNKQYNQSLAYRGEYQAYVQNSNQVDNLFSNDIANIASCIGDFFASLDLFSSDTSDKTLINNFLDKANCLVNQFKEIDHRLQEMKRGINYQIESKIKSINTNIEEITLLNRQITKVRAIGNAEPNDLLDARDNLVHKLSSVIGVKVVEQNGNYNVLISNGLPLVTPEKANHLAAILSSKDPQCLSVGFIGENEQPYEINEEQLSSGELSGSLRSYYEIIEPTYQKINKLALIFATKINEIHEKGFDIDGNMGKPFFSVGKGYVVGNTTNKGNVDFSLSYDDVSQIEANNYNLYFNGNSWIATRLPDGNKVVVDDSNPNILKFDGIELTIDNNTAKNGDSFLVKPVNNVISELGNLVNNDAKFSVAGSNKCELSDNENIKALAELQNKKLIKGNATFTDYYAFLVNDVGNLAKQAQASADIYNGMTEKFYQKIQSNSGVNIDEEMIQMQKNQQLFNANAQVLKVTDNLFNSLMSVFR</sequence>
<dbReference type="InterPro" id="IPR053927">
    <property type="entry name" value="FlgK_helical"/>
</dbReference>
<accession>K8WQY6</accession>
<evidence type="ECO:0000256" key="5">
    <source>
        <dbReference type="ARBA" id="ARBA00022525"/>
    </source>
</evidence>
<dbReference type="InterPro" id="IPR002371">
    <property type="entry name" value="FlgK"/>
</dbReference>
<evidence type="ECO:0000313" key="11">
    <source>
        <dbReference type="EMBL" id="EKT58565.1"/>
    </source>
</evidence>
<organism evidence="11 12">
    <name type="scientific">Providencia sneebia DSM 19967</name>
    <dbReference type="NCBI Taxonomy" id="1141660"/>
    <lineage>
        <taxon>Bacteria</taxon>
        <taxon>Pseudomonadati</taxon>
        <taxon>Pseudomonadota</taxon>
        <taxon>Gammaproteobacteria</taxon>
        <taxon>Enterobacterales</taxon>
        <taxon>Morganellaceae</taxon>
        <taxon>Providencia</taxon>
    </lineage>
</organism>
<evidence type="ECO:0000256" key="7">
    <source>
        <dbReference type="RuleBase" id="RU362065"/>
    </source>
</evidence>
<dbReference type="GO" id="GO:0005576">
    <property type="term" value="C:extracellular region"/>
    <property type="evidence" value="ECO:0007669"/>
    <property type="project" value="UniProtKB-SubCell"/>
</dbReference>
<evidence type="ECO:0000259" key="10">
    <source>
        <dbReference type="Pfam" id="PF22638"/>
    </source>
</evidence>
<protein>
    <recommendedName>
        <fullName evidence="4 7">Flagellar hook-associated protein 1</fullName>
        <shortName evidence="7">HAP1</shortName>
    </recommendedName>
</protein>
<feature type="domain" description="Flagellar hook-associated protein 1 D2-like" evidence="9">
    <location>
        <begin position="336"/>
        <end position="415"/>
    </location>
</feature>
<dbReference type="PANTHER" id="PTHR30033:SF1">
    <property type="entry name" value="FLAGELLAR HOOK-ASSOCIATED PROTEIN 1"/>
    <property type="match status" value="1"/>
</dbReference>
<keyword evidence="11" id="KW-0282">Flagellum</keyword>
<keyword evidence="11" id="KW-0966">Cell projection</keyword>
<dbReference type="AlphaFoldDB" id="K8WQY6"/>
<keyword evidence="6 7" id="KW-0975">Bacterial flagellum</keyword>
<dbReference type="PATRIC" id="fig|1141660.3.peg.1526"/>
<dbReference type="GO" id="GO:0044780">
    <property type="term" value="P:bacterial-type flagellum assembly"/>
    <property type="evidence" value="ECO:0007669"/>
    <property type="project" value="InterPro"/>
</dbReference>
<dbReference type="NCBIfam" id="TIGR02492">
    <property type="entry name" value="flgK_ends"/>
    <property type="match status" value="1"/>
</dbReference>
<dbReference type="GO" id="GO:0005198">
    <property type="term" value="F:structural molecule activity"/>
    <property type="evidence" value="ECO:0007669"/>
    <property type="project" value="UniProtKB-UniRule"/>
</dbReference>
<proteinExistence type="inferred from homology"/>
<reference evidence="11 12" key="1">
    <citation type="journal article" date="2012" name="BMC Genomics">
        <title>Comparative genomics of bacteria in the genus Providencia isolated from wild Drosophila melanogaster.</title>
        <authorList>
            <person name="Galac M.R."/>
            <person name="Lazzaro B.P."/>
        </authorList>
    </citation>
    <scope>NUCLEOTIDE SEQUENCE [LARGE SCALE GENOMIC DNA]</scope>
    <source>
        <strain evidence="11 12">DSM 19967</strain>
    </source>
</reference>
<evidence type="ECO:0000256" key="4">
    <source>
        <dbReference type="ARBA" id="ARBA00016244"/>
    </source>
</evidence>
<comment type="caution">
    <text evidence="11">The sequence shown here is derived from an EMBL/GenBank/DDBJ whole genome shotgun (WGS) entry which is preliminary data.</text>
</comment>
<comment type="subcellular location">
    <subcellularLocation>
        <location evidence="1 7">Bacterial flagellum</location>
    </subcellularLocation>
    <subcellularLocation>
        <location evidence="2 7">Secreted</location>
    </subcellularLocation>
</comment>
<evidence type="ECO:0000256" key="1">
    <source>
        <dbReference type="ARBA" id="ARBA00004365"/>
    </source>
</evidence>
<dbReference type="RefSeq" id="WP_008915359.1">
    <property type="nucleotide sequence ID" value="NZ_CM001773.1"/>
</dbReference>
<keyword evidence="11" id="KW-0969">Cilium</keyword>
<dbReference type="Proteomes" id="UP000010290">
    <property type="component" value="Chromosome"/>
</dbReference>
<gene>
    <name evidence="7 11" type="primary">flgK</name>
    <name evidence="11" type="ORF">OO7_07614</name>
</gene>
<comment type="similarity">
    <text evidence="3 7">Belongs to the flagella basal body rod proteins family.</text>
</comment>
<evidence type="ECO:0000259" key="9">
    <source>
        <dbReference type="Pfam" id="PF21158"/>
    </source>
</evidence>
<feature type="domain" description="Flagellar hook-associated protein FlgK helical" evidence="10">
    <location>
        <begin position="94"/>
        <end position="327"/>
    </location>
</feature>
<evidence type="ECO:0000313" key="12">
    <source>
        <dbReference type="Proteomes" id="UP000010290"/>
    </source>
</evidence>
<dbReference type="EMBL" id="AKKN01000007">
    <property type="protein sequence ID" value="EKT58565.1"/>
    <property type="molecule type" value="Genomic_DNA"/>
</dbReference>
<dbReference type="Pfam" id="PF21158">
    <property type="entry name" value="flgK_1st_1"/>
    <property type="match status" value="1"/>
</dbReference>
<keyword evidence="12" id="KW-1185">Reference proteome</keyword>
<dbReference type="InterPro" id="IPR010930">
    <property type="entry name" value="Flg_bb/hook_C_dom"/>
</dbReference>
<dbReference type="InterPro" id="IPR049119">
    <property type="entry name" value="FlgK_D2-like"/>
</dbReference>
<feature type="domain" description="Flagellar basal-body/hook protein C-terminal" evidence="8">
    <location>
        <begin position="504"/>
        <end position="544"/>
    </location>
</feature>
<evidence type="ECO:0000256" key="6">
    <source>
        <dbReference type="ARBA" id="ARBA00023143"/>
    </source>
</evidence>
<name>K8WQY6_9GAMM</name>
<dbReference type="HOGENOM" id="CLU_012762_0_1_6"/>
<dbReference type="OrthoDB" id="9802553at2"/>
<dbReference type="PANTHER" id="PTHR30033">
    <property type="entry name" value="FLAGELLAR HOOK-ASSOCIATED PROTEIN 1"/>
    <property type="match status" value="1"/>
</dbReference>
<evidence type="ECO:0000256" key="3">
    <source>
        <dbReference type="ARBA" id="ARBA00009677"/>
    </source>
</evidence>
<keyword evidence="5 7" id="KW-0964">Secreted</keyword>